<name>A0AAE0C8H9_9CHLO</name>
<proteinExistence type="predicted"/>
<reference evidence="1 2" key="1">
    <citation type="journal article" date="2015" name="Genome Biol. Evol.">
        <title>Comparative Genomics of a Bacterivorous Green Alga Reveals Evolutionary Causalities and Consequences of Phago-Mixotrophic Mode of Nutrition.</title>
        <authorList>
            <person name="Burns J.A."/>
            <person name="Paasch A."/>
            <person name="Narechania A."/>
            <person name="Kim E."/>
        </authorList>
    </citation>
    <scope>NUCLEOTIDE SEQUENCE [LARGE SCALE GENOMIC DNA]</scope>
    <source>
        <strain evidence="1 2">PLY_AMNH</strain>
    </source>
</reference>
<sequence>MLSVANVAAQVLSNESAVSLDESEPIDMTMLARRKGVEARLSRLNDTIAAAESMIKFASGPHVSSLMDATALFLAETLSKVNMDGVNTLIATFGKDEYLNHSLTLADKAMGKIDVYEVAARRMAVMMARAWVQNEHPVSVDDSAAYAYAPIRDRSAERHRNLYDAPWN</sequence>
<keyword evidence="2" id="KW-1185">Reference proteome</keyword>
<accession>A0AAE0C8H9</accession>
<protein>
    <submittedName>
        <fullName evidence="1">Uncharacterized protein</fullName>
    </submittedName>
</protein>
<dbReference type="EMBL" id="LGRX02027467">
    <property type="protein sequence ID" value="KAK3249315.1"/>
    <property type="molecule type" value="Genomic_DNA"/>
</dbReference>
<organism evidence="1 2">
    <name type="scientific">Cymbomonas tetramitiformis</name>
    <dbReference type="NCBI Taxonomy" id="36881"/>
    <lineage>
        <taxon>Eukaryota</taxon>
        <taxon>Viridiplantae</taxon>
        <taxon>Chlorophyta</taxon>
        <taxon>Pyramimonadophyceae</taxon>
        <taxon>Pyramimonadales</taxon>
        <taxon>Pyramimonadaceae</taxon>
        <taxon>Cymbomonas</taxon>
    </lineage>
</organism>
<dbReference type="Proteomes" id="UP001190700">
    <property type="component" value="Unassembled WGS sequence"/>
</dbReference>
<evidence type="ECO:0000313" key="1">
    <source>
        <dbReference type="EMBL" id="KAK3249315.1"/>
    </source>
</evidence>
<dbReference type="AlphaFoldDB" id="A0AAE0C8H9"/>
<gene>
    <name evidence="1" type="ORF">CYMTET_41260</name>
</gene>
<evidence type="ECO:0000313" key="2">
    <source>
        <dbReference type="Proteomes" id="UP001190700"/>
    </source>
</evidence>
<comment type="caution">
    <text evidence="1">The sequence shown here is derived from an EMBL/GenBank/DDBJ whole genome shotgun (WGS) entry which is preliminary data.</text>
</comment>